<evidence type="ECO:0000313" key="3">
    <source>
        <dbReference type="EMBL" id="TVT14681.1"/>
    </source>
</evidence>
<dbReference type="InterPro" id="IPR049945">
    <property type="entry name" value="AAA_22"/>
</dbReference>
<dbReference type="PANTHER" id="PTHR47691">
    <property type="entry name" value="REGULATOR-RELATED"/>
    <property type="match status" value="1"/>
</dbReference>
<dbReference type="SUPFAM" id="SSF52540">
    <property type="entry name" value="P-loop containing nucleoside triphosphate hydrolases"/>
    <property type="match status" value="1"/>
</dbReference>
<dbReference type="AlphaFoldDB" id="A0A557ZRR5"/>
<name>A0A557ZRR5_9PSEU</name>
<evidence type="ECO:0000259" key="2">
    <source>
        <dbReference type="Pfam" id="PF13401"/>
    </source>
</evidence>
<dbReference type="OrthoDB" id="3311584at2"/>
<dbReference type="Pfam" id="PF13424">
    <property type="entry name" value="TPR_12"/>
    <property type="match status" value="1"/>
</dbReference>
<dbReference type="Pfam" id="PF13401">
    <property type="entry name" value="AAA_22"/>
    <property type="match status" value="1"/>
</dbReference>
<dbReference type="InterPro" id="IPR027417">
    <property type="entry name" value="P-loop_NTPase"/>
</dbReference>
<organism evidence="3 4">
    <name type="scientific">Amycolatopsis acidiphila</name>
    <dbReference type="NCBI Taxonomy" id="715473"/>
    <lineage>
        <taxon>Bacteria</taxon>
        <taxon>Bacillati</taxon>
        <taxon>Actinomycetota</taxon>
        <taxon>Actinomycetes</taxon>
        <taxon>Pseudonocardiales</taxon>
        <taxon>Pseudonocardiaceae</taxon>
        <taxon>Amycolatopsis</taxon>
    </lineage>
</organism>
<evidence type="ECO:0000313" key="4">
    <source>
        <dbReference type="Proteomes" id="UP000318578"/>
    </source>
</evidence>
<dbReference type="SUPFAM" id="SSF48452">
    <property type="entry name" value="TPR-like"/>
    <property type="match status" value="1"/>
</dbReference>
<sequence>MAHAEPADGRSTERSTIRPSIQNTAGSVYGASVQAGAVHGDVHVHLGRLTLPPPRQLPPASRRFANRQHELTQLDDLLACEFGTVPTVIVLSGLTGVGKTALALSALSRWSKRFSDGQLYADLTHPAEAAPAEILGQFLRALGVPADQIPQAEAERAALWRTISAHRRLALLLEAPASSAQVRMLLPTSPHSLAVVTSQRPLRGLMADGAHLISVESLDADGSLELLRQHLGAELVAAHGDPARELAELCGGLPLALTVAAAHAAARPHRALSYTVTTLRRAHNRLEYLSMNDDLSAQASFNTAYESLSEPAAGVYRALGLTPGQGFSVELAAAAIDTDLGTAEDLLRELLDASLLTEFDADRYRFHDLVHEHARHAAEEHDLPEDRAATQERILRWFLHTARAAASTVMPARRELDYRFFSSSPPYFLPFDIEDYNTALAWLDRERRNLGAAVGEAAPLGQPELAILLADAMQPLAIIHKDNGHTIAVDEIALIAAQATGDVAATNTIRKRLARAYAGQGDVQRAQGHVDQALRDTSEAGDRRGYASALKSLAILHVATGNLEAAEDCFLEVVQILRDLGRSRAEGLALINLGDALVQLDRAAEATEHLERARI</sequence>
<reference evidence="3 4" key="1">
    <citation type="submission" date="2019-07" db="EMBL/GenBank/DDBJ databases">
        <title>New species of Amycolatopsis and Streptomyces.</title>
        <authorList>
            <person name="Duangmal K."/>
            <person name="Teo W.F.A."/>
            <person name="Lipun K."/>
        </authorList>
    </citation>
    <scope>NUCLEOTIDE SEQUENCE [LARGE SCALE GENOMIC DNA]</scope>
    <source>
        <strain evidence="3 4">JCM 30562</strain>
    </source>
</reference>
<feature type="compositionally biased region" description="Basic and acidic residues" evidence="1">
    <location>
        <begin position="1"/>
        <end position="16"/>
    </location>
</feature>
<feature type="region of interest" description="Disordered" evidence="1">
    <location>
        <begin position="1"/>
        <end position="20"/>
    </location>
</feature>
<dbReference type="GO" id="GO:0043531">
    <property type="term" value="F:ADP binding"/>
    <property type="evidence" value="ECO:0007669"/>
    <property type="project" value="InterPro"/>
</dbReference>
<gene>
    <name evidence="3" type="ORF">FNH06_37405</name>
</gene>
<comment type="caution">
    <text evidence="3">The sequence shown here is derived from an EMBL/GenBank/DDBJ whole genome shotgun (WGS) entry which is preliminary data.</text>
</comment>
<dbReference type="Gene3D" id="1.10.8.430">
    <property type="entry name" value="Helical domain of apoptotic protease-activating factors"/>
    <property type="match status" value="1"/>
</dbReference>
<dbReference type="Gene3D" id="1.25.40.10">
    <property type="entry name" value="Tetratricopeptide repeat domain"/>
    <property type="match status" value="1"/>
</dbReference>
<dbReference type="InterPro" id="IPR042197">
    <property type="entry name" value="Apaf_helical"/>
</dbReference>
<dbReference type="Gene3D" id="3.40.50.300">
    <property type="entry name" value="P-loop containing nucleotide triphosphate hydrolases"/>
    <property type="match status" value="1"/>
</dbReference>
<dbReference type="PANTHER" id="PTHR47691:SF3">
    <property type="entry name" value="HTH-TYPE TRANSCRIPTIONAL REGULATOR RV0890C-RELATED"/>
    <property type="match status" value="1"/>
</dbReference>
<dbReference type="Proteomes" id="UP000318578">
    <property type="component" value="Unassembled WGS sequence"/>
</dbReference>
<accession>A0A557ZRR5</accession>
<dbReference type="InterPro" id="IPR011990">
    <property type="entry name" value="TPR-like_helical_dom_sf"/>
</dbReference>
<feature type="domain" description="ORC1/DEAH AAA+ ATPase" evidence="2">
    <location>
        <begin position="87"/>
        <end position="171"/>
    </location>
</feature>
<keyword evidence="4" id="KW-1185">Reference proteome</keyword>
<protein>
    <submittedName>
        <fullName evidence="3">Tetratricopeptide repeat protein</fullName>
    </submittedName>
</protein>
<proteinExistence type="predicted"/>
<dbReference type="EMBL" id="VJZA01000131">
    <property type="protein sequence ID" value="TVT14681.1"/>
    <property type="molecule type" value="Genomic_DNA"/>
</dbReference>
<evidence type="ECO:0000256" key="1">
    <source>
        <dbReference type="SAM" id="MobiDB-lite"/>
    </source>
</evidence>
<dbReference type="PRINTS" id="PR00364">
    <property type="entry name" value="DISEASERSIST"/>
</dbReference>